<dbReference type="Proteomes" id="UP000306102">
    <property type="component" value="Unassembled WGS sequence"/>
</dbReference>
<evidence type="ECO:0000256" key="1">
    <source>
        <dbReference type="ARBA" id="ARBA00022729"/>
    </source>
</evidence>
<name>A0A4S4E849_CAMSN</name>
<dbReference type="Pfam" id="PF24068">
    <property type="entry name" value="TPD1_C"/>
    <property type="match status" value="1"/>
</dbReference>
<comment type="caution">
    <text evidence="2">The sequence shown here is derived from an EMBL/GenBank/DDBJ whole genome shotgun (WGS) entry which is preliminary data.</text>
</comment>
<proteinExistence type="predicted"/>
<sequence>MTSKQASSHKPFNNRKVEVNKMVALKVFFAFLIVLLISAQGFAQCFLSSINVKITKTGSVVKGQSEFEVVFSNNCACIQYNIAVKCDGFSSVEPIDPAIFRKDDSVGGCLLKNGESIPQGEPLKFKFAGQIPIDKFKPISSTIACS</sequence>
<keyword evidence="1" id="KW-0732">Signal</keyword>
<dbReference type="GO" id="GO:0001709">
    <property type="term" value="P:cell fate determination"/>
    <property type="evidence" value="ECO:0007669"/>
    <property type="project" value="TreeGrafter"/>
</dbReference>
<accession>A0A4S4E849</accession>
<evidence type="ECO:0000313" key="2">
    <source>
        <dbReference type="EMBL" id="THG12248.1"/>
    </source>
</evidence>
<reference evidence="2 3" key="1">
    <citation type="journal article" date="2018" name="Proc. Natl. Acad. Sci. U.S.A.">
        <title>Draft genome sequence of Camellia sinensis var. sinensis provides insights into the evolution of the tea genome and tea quality.</title>
        <authorList>
            <person name="Wei C."/>
            <person name="Yang H."/>
            <person name="Wang S."/>
            <person name="Zhao J."/>
            <person name="Liu C."/>
            <person name="Gao L."/>
            <person name="Xia E."/>
            <person name="Lu Y."/>
            <person name="Tai Y."/>
            <person name="She G."/>
            <person name="Sun J."/>
            <person name="Cao H."/>
            <person name="Tong W."/>
            <person name="Gao Q."/>
            <person name="Li Y."/>
            <person name="Deng W."/>
            <person name="Jiang X."/>
            <person name="Wang W."/>
            <person name="Chen Q."/>
            <person name="Zhang S."/>
            <person name="Li H."/>
            <person name="Wu J."/>
            <person name="Wang P."/>
            <person name="Li P."/>
            <person name="Shi C."/>
            <person name="Zheng F."/>
            <person name="Jian J."/>
            <person name="Huang B."/>
            <person name="Shan D."/>
            <person name="Shi M."/>
            <person name="Fang C."/>
            <person name="Yue Y."/>
            <person name="Li F."/>
            <person name="Li D."/>
            <person name="Wei S."/>
            <person name="Han B."/>
            <person name="Jiang C."/>
            <person name="Yin Y."/>
            <person name="Xia T."/>
            <person name="Zhang Z."/>
            <person name="Bennetzen J.L."/>
            <person name="Zhao S."/>
            <person name="Wan X."/>
        </authorList>
    </citation>
    <scope>NUCLEOTIDE SEQUENCE [LARGE SCALE GENOMIC DNA]</scope>
    <source>
        <strain evidence="3">cv. Shuchazao</strain>
        <tissue evidence="2">Leaf</tissue>
    </source>
</reference>
<dbReference type="EMBL" id="SDRB02006714">
    <property type="protein sequence ID" value="THG12248.1"/>
    <property type="molecule type" value="Genomic_DNA"/>
</dbReference>
<dbReference type="InterPro" id="IPR040361">
    <property type="entry name" value="TPD1"/>
</dbReference>
<protein>
    <submittedName>
        <fullName evidence="2">Uncharacterized protein</fullName>
    </submittedName>
</protein>
<dbReference type="AlphaFoldDB" id="A0A4S4E849"/>
<evidence type="ECO:0000313" key="3">
    <source>
        <dbReference type="Proteomes" id="UP000306102"/>
    </source>
</evidence>
<gene>
    <name evidence="2" type="ORF">TEA_029060</name>
</gene>
<organism evidence="2 3">
    <name type="scientific">Camellia sinensis var. sinensis</name>
    <name type="common">China tea</name>
    <dbReference type="NCBI Taxonomy" id="542762"/>
    <lineage>
        <taxon>Eukaryota</taxon>
        <taxon>Viridiplantae</taxon>
        <taxon>Streptophyta</taxon>
        <taxon>Embryophyta</taxon>
        <taxon>Tracheophyta</taxon>
        <taxon>Spermatophyta</taxon>
        <taxon>Magnoliopsida</taxon>
        <taxon>eudicotyledons</taxon>
        <taxon>Gunneridae</taxon>
        <taxon>Pentapetalae</taxon>
        <taxon>asterids</taxon>
        <taxon>Ericales</taxon>
        <taxon>Theaceae</taxon>
        <taxon>Camellia</taxon>
    </lineage>
</organism>
<keyword evidence="3" id="KW-1185">Reference proteome</keyword>
<dbReference type="PANTHER" id="PTHR33184">
    <property type="entry name" value="PROTEIN TAPETUM DETERMINANT 1-LIKE-RELATED"/>
    <property type="match status" value="1"/>
</dbReference>
<dbReference type="PANTHER" id="PTHR33184:SF72">
    <property type="entry name" value="BETA-1,3-N-ACETYLGLUCOSAMINYLTRANSFERASE FAMILY PROTEIN"/>
    <property type="match status" value="1"/>
</dbReference>